<dbReference type="CDD" id="cd00090">
    <property type="entry name" value="HTH_ARSR"/>
    <property type="match status" value="1"/>
</dbReference>
<feature type="domain" description="HTH arsR-type" evidence="4">
    <location>
        <begin position="1"/>
        <end position="96"/>
    </location>
</feature>
<keyword evidence="7" id="KW-1185">Reference proteome</keyword>
<keyword evidence="1" id="KW-0805">Transcription regulation</keyword>
<dbReference type="PRINTS" id="PR00778">
    <property type="entry name" value="HTHARSR"/>
</dbReference>
<protein>
    <submittedName>
        <fullName evidence="5 6">Transcriptional regulator</fullName>
    </submittedName>
</protein>
<dbReference type="InterPro" id="IPR036388">
    <property type="entry name" value="WH-like_DNA-bd_sf"/>
</dbReference>
<dbReference type="NCBIfam" id="NF033788">
    <property type="entry name" value="HTH_metalloreg"/>
    <property type="match status" value="1"/>
</dbReference>
<accession>A0A1I2KVB6</accession>
<evidence type="ECO:0000259" key="4">
    <source>
        <dbReference type="PROSITE" id="PS50987"/>
    </source>
</evidence>
<reference evidence="6 7" key="1">
    <citation type="submission" date="2016-10" db="EMBL/GenBank/DDBJ databases">
        <authorList>
            <person name="de Groot N.N."/>
        </authorList>
    </citation>
    <scope>NUCLEOTIDE SEQUENCE [LARGE SCALE GENOMIC DNA]</scope>
    <source>
        <strain evidence="6 7">NLAE-zl-G419</strain>
    </source>
</reference>
<evidence type="ECO:0000313" key="8">
    <source>
        <dbReference type="Proteomes" id="UP000246114"/>
    </source>
</evidence>
<dbReference type="InterPro" id="IPR001845">
    <property type="entry name" value="HTH_ArsR_DNA-bd_dom"/>
</dbReference>
<evidence type="ECO:0000256" key="2">
    <source>
        <dbReference type="ARBA" id="ARBA00023125"/>
    </source>
</evidence>
<dbReference type="SMART" id="SM00418">
    <property type="entry name" value="HTH_ARSR"/>
    <property type="match status" value="1"/>
</dbReference>
<dbReference type="AlphaFoldDB" id="A0A1I2KVB6"/>
<dbReference type="RefSeq" id="WP_027640174.1">
    <property type="nucleotide sequence ID" value="NZ_BAAACD010000007.1"/>
</dbReference>
<dbReference type="PANTHER" id="PTHR33154:SF18">
    <property type="entry name" value="ARSENICAL RESISTANCE OPERON REPRESSOR"/>
    <property type="match status" value="1"/>
</dbReference>
<evidence type="ECO:0000256" key="1">
    <source>
        <dbReference type="ARBA" id="ARBA00023015"/>
    </source>
</evidence>
<dbReference type="GeneID" id="90545647"/>
<evidence type="ECO:0000256" key="3">
    <source>
        <dbReference type="ARBA" id="ARBA00023163"/>
    </source>
</evidence>
<dbReference type="SUPFAM" id="SSF46785">
    <property type="entry name" value="Winged helix' DNA-binding domain"/>
    <property type="match status" value="1"/>
</dbReference>
<evidence type="ECO:0000313" key="5">
    <source>
        <dbReference type="EMBL" id="PWL53401.1"/>
    </source>
</evidence>
<name>A0A1I2KVB6_9CLOT</name>
<dbReference type="EMBL" id="FOOE01000007">
    <property type="protein sequence ID" value="SFF70190.1"/>
    <property type="molecule type" value="Genomic_DNA"/>
</dbReference>
<dbReference type="Proteomes" id="UP000182135">
    <property type="component" value="Unassembled WGS sequence"/>
</dbReference>
<evidence type="ECO:0000313" key="6">
    <source>
        <dbReference type="EMBL" id="SFF70190.1"/>
    </source>
</evidence>
<proteinExistence type="predicted"/>
<dbReference type="EMBL" id="QAMZ01000037">
    <property type="protein sequence ID" value="PWL53401.1"/>
    <property type="molecule type" value="Genomic_DNA"/>
</dbReference>
<sequence>MTDFSKDSKIFKALCDTKRLTILDYLKSGEKCACVLIENMNIGQSALSYHMKILCDSGIVTARQDGKWTHYSLSKSGSEYASKRLLELTTPNIENQSSCCK</sequence>
<dbReference type="STRING" id="1529.SAMN04487885_10752"/>
<dbReference type="InterPro" id="IPR011991">
    <property type="entry name" value="ArsR-like_HTH"/>
</dbReference>
<dbReference type="eggNOG" id="COG0640">
    <property type="taxonomic scope" value="Bacteria"/>
</dbReference>
<dbReference type="GO" id="GO:0003700">
    <property type="term" value="F:DNA-binding transcription factor activity"/>
    <property type="evidence" value="ECO:0007669"/>
    <property type="project" value="InterPro"/>
</dbReference>
<dbReference type="InterPro" id="IPR051081">
    <property type="entry name" value="HTH_MetalResp_TranReg"/>
</dbReference>
<organism evidence="6 7">
    <name type="scientific">Clostridium cadaveris</name>
    <dbReference type="NCBI Taxonomy" id="1529"/>
    <lineage>
        <taxon>Bacteria</taxon>
        <taxon>Bacillati</taxon>
        <taxon>Bacillota</taxon>
        <taxon>Clostridia</taxon>
        <taxon>Eubacteriales</taxon>
        <taxon>Clostridiaceae</taxon>
        <taxon>Clostridium</taxon>
    </lineage>
</organism>
<dbReference type="Proteomes" id="UP000246114">
    <property type="component" value="Unassembled WGS sequence"/>
</dbReference>
<dbReference type="InterPro" id="IPR036390">
    <property type="entry name" value="WH_DNA-bd_sf"/>
</dbReference>
<keyword evidence="2" id="KW-0238">DNA-binding</keyword>
<dbReference type="GO" id="GO:0003677">
    <property type="term" value="F:DNA binding"/>
    <property type="evidence" value="ECO:0007669"/>
    <property type="project" value="UniProtKB-KW"/>
</dbReference>
<keyword evidence="3" id="KW-0804">Transcription</keyword>
<dbReference type="PANTHER" id="PTHR33154">
    <property type="entry name" value="TRANSCRIPTIONAL REGULATOR, ARSR FAMILY"/>
    <property type="match status" value="1"/>
</dbReference>
<dbReference type="Pfam" id="PF01022">
    <property type="entry name" value="HTH_5"/>
    <property type="match status" value="1"/>
</dbReference>
<reference evidence="5 8" key="2">
    <citation type="submission" date="2018-03" db="EMBL/GenBank/DDBJ databases">
        <title>The uncultured portion of the human microbiome is neutrally assembled.</title>
        <authorList>
            <person name="Jeraldo P."/>
            <person name="Boardman L."/>
            <person name="White B.A."/>
            <person name="Nelson H."/>
            <person name="Goldenfeld N."/>
            <person name="Chia N."/>
        </authorList>
    </citation>
    <scope>NUCLEOTIDE SEQUENCE [LARGE SCALE GENOMIC DNA]</scope>
    <source>
        <strain evidence="5">CIM:MAG 903</strain>
    </source>
</reference>
<evidence type="ECO:0000313" key="7">
    <source>
        <dbReference type="Proteomes" id="UP000182135"/>
    </source>
</evidence>
<dbReference type="Gene3D" id="1.10.10.10">
    <property type="entry name" value="Winged helix-like DNA-binding domain superfamily/Winged helix DNA-binding domain"/>
    <property type="match status" value="1"/>
</dbReference>
<gene>
    <name evidence="5" type="ORF">DBY38_07865</name>
    <name evidence="6" type="ORF">SAMN04487885_10752</name>
</gene>
<dbReference type="OrthoDB" id="9798835at2"/>
<dbReference type="PROSITE" id="PS50987">
    <property type="entry name" value="HTH_ARSR_2"/>
    <property type="match status" value="1"/>
</dbReference>